<feature type="domain" description="ABC transporter" evidence="6">
    <location>
        <begin position="8"/>
        <end position="237"/>
    </location>
</feature>
<evidence type="ECO:0000313" key="7">
    <source>
        <dbReference type="EMBL" id="MFC7203240.1"/>
    </source>
</evidence>
<dbReference type="Gene3D" id="3.40.50.300">
    <property type="entry name" value="P-loop containing nucleotide triphosphate hydrolases"/>
    <property type="match status" value="1"/>
</dbReference>
<evidence type="ECO:0000256" key="4">
    <source>
        <dbReference type="ARBA" id="ARBA00022840"/>
    </source>
</evidence>
<dbReference type="GO" id="GO:0005524">
    <property type="term" value="F:ATP binding"/>
    <property type="evidence" value="ECO:0007669"/>
    <property type="project" value="UniProtKB-KW"/>
</dbReference>
<dbReference type="CDD" id="cd03224">
    <property type="entry name" value="ABC_TM1139_LivF_branched"/>
    <property type="match status" value="1"/>
</dbReference>
<evidence type="ECO:0000256" key="3">
    <source>
        <dbReference type="ARBA" id="ARBA00022741"/>
    </source>
</evidence>
<dbReference type="Proteomes" id="UP001596481">
    <property type="component" value="Unassembled WGS sequence"/>
</dbReference>
<keyword evidence="5" id="KW-0029">Amino-acid transport</keyword>
<dbReference type="Pfam" id="PF00005">
    <property type="entry name" value="ABC_tran"/>
    <property type="match status" value="1"/>
</dbReference>
<organism evidence="7 8">
    <name type="scientific">Haloferax namakaokahaiae</name>
    <dbReference type="NCBI Taxonomy" id="1748331"/>
    <lineage>
        <taxon>Archaea</taxon>
        <taxon>Methanobacteriati</taxon>
        <taxon>Methanobacteriota</taxon>
        <taxon>Stenosarchaea group</taxon>
        <taxon>Halobacteria</taxon>
        <taxon>Halobacteriales</taxon>
        <taxon>Haloferacaceae</taxon>
        <taxon>Haloferax</taxon>
    </lineage>
</organism>
<dbReference type="SMART" id="SM00382">
    <property type="entry name" value="AAA"/>
    <property type="match status" value="1"/>
</dbReference>
<dbReference type="EMBL" id="JBHTAA010000002">
    <property type="protein sequence ID" value="MFC7203240.1"/>
    <property type="molecule type" value="Genomic_DNA"/>
</dbReference>
<evidence type="ECO:0000259" key="6">
    <source>
        <dbReference type="PROSITE" id="PS50893"/>
    </source>
</evidence>
<dbReference type="InterPro" id="IPR017871">
    <property type="entry name" value="ABC_transporter-like_CS"/>
</dbReference>
<dbReference type="InterPro" id="IPR003593">
    <property type="entry name" value="AAA+_ATPase"/>
</dbReference>
<dbReference type="PROSITE" id="PS50893">
    <property type="entry name" value="ABC_TRANSPORTER_2"/>
    <property type="match status" value="1"/>
</dbReference>
<dbReference type="PROSITE" id="PS00211">
    <property type="entry name" value="ABC_TRANSPORTER_1"/>
    <property type="match status" value="1"/>
</dbReference>
<reference evidence="7 8" key="1">
    <citation type="journal article" date="2019" name="Int. J. Syst. Evol. Microbiol.">
        <title>The Global Catalogue of Microorganisms (GCM) 10K type strain sequencing project: providing services to taxonomists for standard genome sequencing and annotation.</title>
        <authorList>
            <consortium name="The Broad Institute Genomics Platform"/>
            <consortium name="The Broad Institute Genome Sequencing Center for Infectious Disease"/>
            <person name="Wu L."/>
            <person name="Ma J."/>
        </authorList>
    </citation>
    <scope>NUCLEOTIDE SEQUENCE [LARGE SCALE GENOMIC DNA]</scope>
    <source>
        <strain evidence="7 8">DSM 29988</strain>
    </source>
</reference>
<evidence type="ECO:0000256" key="5">
    <source>
        <dbReference type="ARBA" id="ARBA00022970"/>
    </source>
</evidence>
<keyword evidence="2" id="KW-0813">Transport</keyword>
<gene>
    <name evidence="7" type="ORF">ACFQJC_06915</name>
</gene>
<dbReference type="InterPro" id="IPR003439">
    <property type="entry name" value="ABC_transporter-like_ATP-bd"/>
</dbReference>
<sequence>MSSDDSLLSVEQIDTAYGKSQVLRDVSLEVGNGEVVALLGRNGAGKTTTLRSISGVIKPFDGTIVFDGTDITSLPDHEISRLGVSYVAEERAIFPDLTVAENLEMGRVNRDDGVFTIEEVYDLLPRLEERSEQLASHLSGGEQQMLVIARAVVGQTKLLLLDEPTEGLAPQIVEDVLDIIEHVSDQGIPILLVEQNLNAVLEVSDRNYILNKGEIVYEGTTEALQADEETQQQYLGIGASISDEL</sequence>
<evidence type="ECO:0000256" key="2">
    <source>
        <dbReference type="ARBA" id="ARBA00022448"/>
    </source>
</evidence>
<comment type="similarity">
    <text evidence="1">Belongs to the ABC transporter superfamily.</text>
</comment>
<evidence type="ECO:0000256" key="1">
    <source>
        <dbReference type="ARBA" id="ARBA00005417"/>
    </source>
</evidence>
<protein>
    <submittedName>
        <fullName evidence="7">ABC transporter ATP-binding protein</fullName>
    </submittedName>
</protein>
<keyword evidence="8" id="KW-1185">Reference proteome</keyword>
<keyword evidence="3" id="KW-0547">Nucleotide-binding</keyword>
<dbReference type="InterPro" id="IPR027417">
    <property type="entry name" value="P-loop_NTPase"/>
</dbReference>
<dbReference type="AlphaFoldDB" id="A0ABD5ZDK8"/>
<name>A0ABD5ZDK8_9EURY</name>
<dbReference type="PANTHER" id="PTHR43820:SF2">
    <property type="entry name" value="ABC TRANSPORTER ATP-BINDING PROTEIN"/>
    <property type="match status" value="1"/>
</dbReference>
<comment type="caution">
    <text evidence="7">The sequence shown here is derived from an EMBL/GenBank/DDBJ whole genome shotgun (WGS) entry which is preliminary data.</text>
</comment>
<dbReference type="InterPro" id="IPR052156">
    <property type="entry name" value="BCAA_Transport_ATP-bd_LivF"/>
</dbReference>
<dbReference type="RefSeq" id="WP_390222579.1">
    <property type="nucleotide sequence ID" value="NZ_JBHTAA010000002.1"/>
</dbReference>
<keyword evidence="4 7" id="KW-0067">ATP-binding</keyword>
<dbReference type="PANTHER" id="PTHR43820">
    <property type="entry name" value="HIGH-AFFINITY BRANCHED-CHAIN AMINO ACID TRANSPORT ATP-BINDING PROTEIN LIVF"/>
    <property type="match status" value="1"/>
</dbReference>
<dbReference type="SUPFAM" id="SSF52540">
    <property type="entry name" value="P-loop containing nucleoside triphosphate hydrolases"/>
    <property type="match status" value="1"/>
</dbReference>
<proteinExistence type="inferred from homology"/>
<accession>A0ABD5ZDK8</accession>
<evidence type="ECO:0000313" key="8">
    <source>
        <dbReference type="Proteomes" id="UP001596481"/>
    </source>
</evidence>
<dbReference type="GO" id="GO:0006865">
    <property type="term" value="P:amino acid transport"/>
    <property type="evidence" value="ECO:0007669"/>
    <property type="project" value="UniProtKB-KW"/>
</dbReference>